<dbReference type="SUPFAM" id="SSF81606">
    <property type="entry name" value="PP2C-like"/>
    <property type="match status" value="1"/>
</dbReference>
<dbReference type="GO" id="GO:0004722">
    <property type="term" value="F:protein serine/threonine phosphatase activity"/>
    <property type="evidence" value="ECO:0007669"/>
    <property type="project" value="UniProtKB-EC"/>
</dbReference>
<dbReference type="Proteomes" id="UP001241056">
    <property type="component" value="Unassembled WGS sequence"/>
</dbReference>
<dbReference type="Gene3D" id="3.60.40.10">
    <property type="entry name" value="PPM-type phosphatase domain"/>
    <property type="match status" value="1"/>
</dbReference>
<dbReference type="EC" id="3.1.3.16" evidence="3"/>
<dbReference type="InterPro" id="IPR001932">
    <property type="entry name" value="PPM-type_phosphatase-like_dom"/>
</dbReference>
<dbReference type="InterPro" id="IPR036457">
    <property type="entry name" value="PPM-type-like_dom_sf"/>
</dbReference>
<accession>A0ABT7SRZ1</accession>
<evidence type="ECO:0000313" key="4">
    <source>
        <dbReference type="Proteomes" id="UP001241056"/>
    </source>
</evidence>
<gene>
    <name evidence="3" type="ORF">QEZ41_11935</name>
</gene>
<sequence length="246" mass="27014">MSSLEHKALLQDQQEGQMLQIHARPKPHLNIAGIDFAHSVKPALYLSGDAVDYFSLPDGRILAYLLDVSGSGTAAALLCMFIKSMVRHSVAMSKDISAASVLGDVNRLLLEAGIDKHATMVCMIVEPEHNKLQWANAGHTPRPFFWSENAAQLQLGGGQIIGLFADANYQNQVINLPKSFSFVVVSDGVLDCLPEASFAEREQQLVELIEQEQGVFSALHARLDLSRQQQMPDDISMLVVSRGLYE</sequence>
<dbReference type="InterPro" id="IPR052016">
    <property type="entry name" value="Bact_Sigma-Reg"/>
</dbReference>
<reference evidence="3 4" key="1">
    <citation type="submission" date="2023-06" db="EMBL/GenBank/DDBJ databases">
        <title>Thiopseudomonas sp. CY1220 draft genome sequence.</title>
        <authorList>
            <person name="Zhao G."/>
            <person name="An M."/>
        </authorList>
    </citation>
    <scope>NUCLEOTIDE SEQUENCE [LARGE SCALE GENOMIC DNA]</scope>
    <source>
        <strain evidence="3 4">CY1220</strain>
    </source>
</reference>
<protein>
    <submittedName>
        <fullName evidence="3">PP2C family protein-serine/threonine phosphatase</fullName>
        <ecNumber evidence="3">3.1.3.16</ecNumber>
    </submittedName>
</protein>
<organism evidence="3 4">
    <name type="scientific">Thiopseudomonas acetoxidans</name>
    <dbReference type="NCBI Taxonomy" id="3041622"/>
    <lineage>
        <taxon>Bacteria</taxon>
        <taxon>Pseudomonadati</taxon>
        <taxon>Pseudomonadota</taxon>
        <taxon>Gammaproteobacteria</taxon>
        <taxon>Pseudomonadales</taxon>
        <taxon>Pseudomonadaceae</taxon>
        <taxon>Thiopseudomonas</taxon>
    </lineage>
</organism>
<keyword evidence="4" id="KW-1185">Reference proteome</keyword>
<dbReference type="PANTHER" id="PTHR43156">
    <property type="entry name" value="STAGE II SPORULATION PROTEIN E-RELATED"/>
    <property type="match status" value="1"/>
</dbReference>
<evidence type="ECO:0000259" key="2">
    <source>
        <dbReference type="SMART" id="SM00331"/>
    </source>
</evidence>
<dbReference type="Pfam" id="PF07228">
    <property type="entry name" value="SpoIIE"/>
    <property type="match status" value="1"/>
</dbReference>
<dbReference type="RefSeq" id="WP_289411823.1">
    <property type="nucleotide sequence ID" value="NZ_JAUCDY010000023.1"/>
</dbReference>
<feature type="domain" description="PPM-type phosphatase" evidence="2">
    <location>
        <begin position="31"/>
        <end position="242"/>
    </location>
</feature>
<dbReference type="SMART" id="SM00331">
    <property type="entry name" value="PP2C_SIG"/>
    <property type="match status" value="1"/>
</dbReference>
<dbReference type="PANTHER" id="PTHR43156:SF9">
    <property type="entry name" value="HAMP DOMAIN-CONTAINING PROTEIN"/>
    <property type="match status" value="1"/>
</dbReference>
<name>A0ABT7SRZ1_9GAMM</name>
<keyword evidence="1 3" id="KW-0378">Hydrolase</keyword>
<evidence type="ECO:0000313" key="3">
    <source>
        <dbReference type="EMBL" id="MDM7858972.1"/>
    </source>
</evidence>
<dbReference type="EMBL" id="JAUCDY010000023">
    <property type="protein sequence ID" value="MDM7858972.1"/>
    <property type="molecule type" value="Genomic_DNA"/>
</dbReference>
<evidence type="ECO:0000256" key="1">
    <source>
        <dbReference type="ARBA" id="ARBA00022801"/>
    </source>
</evidence>
<proteinExistence type="predicted"/>
<comment type="caution">
    <text evidence="3">The sequence shown here is derived from an EMBL/GenBank/DDBJ whole genome shotgun (WGS) entry which is preliminary data.</text>
</comment>